<evidence type="ECO:0000256" key="1">
    <source>
        <dbReference type="SAM" id="Coils"/>
    </source>
</evidence>
<dbReference type="OMA" id="HDDLCCL"/>
<accession>G0MB57</accession>
<dbReference type="Proteomes" id="UP000008068">
    <property type="component" value="Unassembled WGS sequence"/>
</dbReference>
<dbReference type="FunCoup" id="G0MB57">
    <property type="interactions" value="1075"/>
</dbReference>
<evidence type="ECO:0000313" key="2">
    <source>
        <dbReference type="EMBL" id="EGT40502.1"/>
    </source>
</evidence>
<feature type="coiled-coil region" evidence="1">
    <location>
        <begin position="57"/>
        <end position="91"/>
    </location>
</feature>
<keyword evidence="1" id="KW-0175">Coiled coil</keyword>
<keyword evidence="3" id="KW-1185">Reference proteome</keyword>
<gene>
    <name evidence="2" type="ORF">CAEBREN_02520</name>
</gene>
<sequence length="371" mass="43633">MIENSFQDCFLNLKVADRVEALVSNVLEGQSKLETLRNSYQTGLRSHGKTILDVLSVKNEDDKTEVLQAHLQNLQEQIEALQEMENVDKMEVAWITLNESYEDFKIDDSKVFTVNLFCRYWKFYQISEQAKQLQIVRKRCVAFVREAQYKLEEYCRRIMIQAEEHRACKSSFDDNLSAEVRIIKQNFIQLLTDLFQKRRVEKLRVLVDEFDLVNMDKCNKRVEAYQTTIRKRQFIMRRVFHAEKELRSCQFKLRCFSEPFHFSTELPLSRKVPYVHFESIAGASKTIASSTAKLITMGNSYSQLNDSMKTDLEVSQKQKVILDKKLAELLQNTTKIQIELCDVIKQAIRQQIYRHDDLCCLTPEEFDACVR</sequence>
<dbReference type="EMBL" id="GL379788">
    <property type="protein sequence ID" value="EGT40502.1"/>
    <property type="molecule type" value="Genomic_DNA"/>
</dbReference>
<organism evidence="3">
    <name type="scientific">Caenorhabditis brenneri</name>
    <name type="common">Nematode worm</name>
    <dbReference type="NCBI Taxonomy" id="135651"/>
    <lineage>
        <taxon>Eukaryota</taxon>
        <taxon>Metazoa</taxon>
        <taxon>Ecdysozoa</taxon>
        <taxon>Nematoda</taxon>
        <taxon>Chromadorea</taxon>
        <taxon>Rhabditida</taxon>
        <taxon>Rhabditina</taxon>
        <taxon>Rhabditomorpha</taxon>
        <taxon>Rhabditoidea</taxon>
        <taxon>Rhabditidae</taxon>
        <taxon>Peloderinae</taxon>
        <taxon>Caenorhabditis</taxon>
    </lineage>
</organism>
<evidence type="ECO:0000313" key="3">
    <source>
        <dbReference type="Proteomes" id="UP000008068"/>
    </source>
</evidence>
<name>G0MB57_CAEBE</name>
<dbReference type="AlphaFoldDB" id="G0MB57"/>
<protein>
    <submittedName>
        <fullName evidence="2">Uncharacterized protein</fullName>
    </submittedName>
</protein>
<dbReference type="InParanoid" id="G0MB57"/>
<dbReference type="eggNOG" id="ENOG502TGJ3">
    <property type="taxonomic scope" value="Eukaryota"/>
</dbReference>
<dbReference type="HOGENOM" id="CLU_742340_0_0_1"/>
<reference evidence="3" key="1">
    <citation type="submission" date="2011-07" db="EMBL/GenBank/DDBJ databases">
        <authorList>
            <consortium name="Caenorhabditis brenneri Sequencing and Analysis Consortium"/>
            <person name="Wilson R.K."/>
        </authorList>
    </citation>
    <scope>NUCLEOTIDE SEQUENCE [LARGE SCALE GENOMIC DNA]</scope>
    <source>
        <strain evidence="3">PB2801</strain>
    </source>
</reference>
<dbReference type="OrthoDB" id="5795959at2759"/>
<proteinExistence type="predicted"/>